<keyword evidence="2" id="KW-0479">Metal-binding</keyword>
<evidence type="ECO:0000313" key="7">
    <source>
        <dbReference type="Proteomes" id="UP000886876"/>
    </source>
</evidence>
<dbReference type="Gene3D" id="3.20.20.70">
    <property type="entry name" value="Aldolase class I"/>
    <property type="match status" value="1"/>
</dbReference>
<protein>
    <submittedName>
        <fullName evidence="6">Radical SAM protein</fullName>
    </submittedName>
</protein>
<proteinExistence type="predicted"/>
<reference evidence="6" key="1">
    <citation type="submission" date="2020-10" db="EMBL/GenBank/DDBJ databases">
        <authorList>
            <person name="Gilroy R."/>
        </authorList>
    </citation>
    <scope>NUCLEOTIDE SEQUENCE</scope>
    <source>
        <strain evidence="6">ChiHecec3B27-6122</strain>
    </source>
</reference>
<dbReference type="InterPro" id="IPR034474">
    <property type="entry name" value="Methyltransferase_Class_D"/>
</dbReference>
<organism evidence="6 7">
    <name type="scientific">Candidatus Scatomorpha pullistercoris</name>
    <dbReference type="NCBI Taxonomy" id="2840929"/>
    <lineage>
        <taxon>Bacteria</taxon>
        <taxon>Bacillati</taxon>
        <taxon>Bacillota</taxon>
        <taxon>Clostridia</taxon>
        <taxon>Eubacteriales</taxon>
        <taxon>Candidatus Scatomorpha</taxon>
    </lineage>
</organism>
<keyword evidence="4" id="KW-0411">Iron-sulfur</keyword>
<evidence type="ECO:0000256" key="3">
    <source>
        <dbReference type="ARBA" id="ARBA00023004"/>
    </source>
</evidence>
<dbReference type="Proteomes" id="UP000886876">
    <property type="component" value="Unassembled WGS sequence"/>
</dbReference>
<keyword evidence="3" id="KW-0408">Iron</keyword>
<dbReference type="GO" id="GO:0003824">
    <property type="term" value="F:catalytic activity"/>
    <property type="evidence" value="ECO:0007669"/>
    <property type="project" value="InterPro"/>
</dbReference>
<dbReference type="InterPro" id="IPR056488">
    <property type="entry name" value="Zn_ribbon_HMPTM"/>
</dbReference>
<evidence type="ECO:0000256" key="1">
    <source>
        <dbReference type="ARBA" id="ARBA00022691"/>
    </source>
</evidence>
<dbReference type="GO" id="GO:0051536">
    <property type="term" value="F:iron-sulfur cluster binding"/>
    <property type="evidence" value="ECO:0007669"/>
    <property type="project" value="UniProtKB-KW"/>
</dbReference>
<dbReference type="PANTHER" id="PTHR43306">
    <property type="entry name" value="7,8-DIHYDRO-6-HYDROXYMETHYLPTERIN DIMETHYLTRANSFERASE"/>
    <property type="match status" value="1"/>
</dbReference>
<dbReference type="EMBL" id="DVJS01000074">
    <property type="protein sequence ID" value="HIS96974.1"/>
    <property type="molecule type" value="Genomic_DNA"/>
</dbReference>
<evidence type="ECO:0000313" key="6">
    <source>
        <dbReference type="EMBL" id="HIS96974.1"/>
    </source>
</evidence>
<dbReference type="InterPro" id="IPR013785">
    <property type="entry name" value="Aldolase_TIM"/>
</dbReference>
<dbReference type="AlphaFoldDB" id="A0A9D1G5A5"/>
<dbReference type="SUPFAM" id="SSF102114">
    <property type="entry name" value="Radical SAM enzymes"/>
    <property type="match status" value="1"/>
</dbReference>
<comment type="caution">
    <text evidence="6">The sequence shown here is derived from an EMBL/GenBank/DDBJ whole genome shotgun (WGS) entry which is preliminary data.</text>
</comment>
<dbReference type="CDD" id="cd01335">
    <property type="entry name" value="Radical_SAM"/>
    <property type="match status" value="1"/>
</dbReference>
<keyword evidence="1" id="KW-0949">S-adenosyl-L-methionine</keyword>
<reference evidence="6" key="2">
    <citation type="journal article" date="2021" name="PeerJ">
        <title>Extensive microbial diversity within the chicken gut microbiome revealed by metagenomics and culture.</title>
        <authorList>
            <person name="Gilroy R."/>
            <person name="Ravi A."/>
            <person name="Getino M."/>
            <person name="Pursley I."/>
            <person name="Horton D.L."/>
            <person name="Alikhan N.F."/>
            <person name="Baker D."/>
            <person name="Gharbi K."/>
            <person name="Hall N."/>
            <person name="Watson M."/>
            <person name="Adriaenssens E.M."/>
            <person name="Foster-Nyarko E."/>
            <person name="Jarju S."/>
            <person name="Secka A."/>
            <person name="Antonio M."/>
            <person name="Oren A."/>
            <person name="Chaudhuri R.R."/>
            <person name="La Ragione R."/>
            <person name="Hildebrand F."/>
            <person name="Pallen M.J."/>
        </authorList>
    </citation>
    <scope>NUCLEOTIDE SEQUENCE</scope>
    <source>
        <strain evidence="6">ChiHecec3B27-6122</strain>
    </source>
</reference>
<dbReference type="Pfam" id="PF04055">
    <property type="entry name" value="Radical_SAM"/>
    <property type="match status" value="1"/>
</dbReference>
<feature type="domain" description="Radical SAM core" evidence="5">
    <location>
        <begin position="88"/>
        <end position="307"/>
    </location>
</feature>
<evidence type="ECO:0000256" key="2">
    <source>
        <dbReference type="ARBA" id="ARBA00022723"/>
    </source>
</evidence>
<accession>A0A9D1G5A5</accession>
<dbReference type="InterPro" id="IPR058240">
    <property type="entry name" value="rSAM_sf"/>
</dbReference>
<dbReference type="SFLD" id="SFLDS00029">
    <property type="entry name" value="Radical_SAM"/>
    <property type="match status" value="1"/>
</dbReference>
<dbReference type="SFLD" id="SFLDG01067">
    <property type="entry name" value="SPASM/twitch_domain_containing"/>
    <property type="match status" value="1"/>
</dbReference>
<dbReference type="PANTHER" id="PTHR43306:SF1">
    <property type="entry name" value="7,8-DIHYDRO-6-HYDROXYMETHYLPTERIN DIMETHYLTRANSFERASE"/>
    <property type="match status" value="1"/>
</dbReference>
<dbReference type="GO" id="GO:0046872">
    <property type="term" value="F:metal ion binding"/>
    <property type="evidence" value="ECO:0007669"/>
    <property type="project" value="UniProtKB-KW"/>
</dbReference>
<dbReference type="Pfam" id="PF23545">
    <property type="entry name" value="Zn_ribbon_HMPTM"/>
    <property type="match status" value="1"/>
</dbReference>
<dbReference type="PROSITE" id="PS51918">
    <property type="entry name" value="RADICAL_SAM"/>
    <property type="match status" value="1"/>
</dbReference>
<name>A0A9D1G5A5_9FIRM</name>
<evidence type="ECO:0000256" key="4">
    <source>
        <dbReference type="ARBA" id="ARBA00023014"/>
    </source>
</evidence>
<evidence type="ECO:0000259" key="5">
    <source>
        <dbReference type="PROSITE" id="PS51918"/>
    </source>
</evidence>
<gene>
    <name evidence="6" type="ORF">IAD42_03250</name>
</gene>
<dbReference type="InterPro" id="IPR007197">
    <property type="entry name" value="rSAM"/>
</dbReference>
<sequence length="419" mass="46274">MAGILLYYTRSVCPVCLRGVTAALREDNDRVYMEKSCPEHGRFRTLVWEDDGDGYAAWLKLGGLDIAKLPRTEAEAEALSGDFAACASCRPASAALMTTNACNMDCPVCFTRDHGEPLRQPDLAECRRRLEGYRERAGENALLELCGGEPTVRPDICELASMARDMGFDFIQLNTNGINLASSPELCRRLKESGVTTVYLGFDGMTEKPYLAKYGRPMLDIKKRAVENSSAAGLAVVLVCCVIPGENSEELGAIVDYAKRHMPHVRGVYFQPVSWFGIYPEGAESKRITIPGVIRRLERQHEDISAKDFSPGHYEHPQCSFNACYMKDRAGHLRPLTNRETKPAPGVERLRDTLRRSWLPSKTELLTVGGMAFQDSGNIDLMRLRRCSIQIIGEGGVTVPLCAKYLTGCGGARLLPGID</sequence>